<feature type="compositionally biased region" description="Polar residues" evidence="4">
    <location>
        <begin position="395"/>
        <end position="405"/>
    </location>
</feature>
<dbReference type="GO" id="GO:0006417">
    <property type="term" value="P:regulation of translation"/>
    <property type="evidence" value="ECO:0007669"/>
    <property type="project" value="TreeGrafter"/>
</dbReference>
<dbReference type="InterPro" id="IPR035979">
    <property type="entry name" value="RBD_domain_sf"/>
</dbReference>
<feature type="region of interest" description="Disordered" evidence="4">
    <location>
        <begin position="528"/>
        <end position="582"/>
    </location>
</feature>
<dbReference type="Gene3D" id="3.30.70.330">
    <property type="match status" value="3"/>
</dbReference>
<dbReference type="Pfam" id="PF00076">
    <property type="entry name" value="RRM_1"/>
    <property type="match status" value="3"/>
</dbReference>
<keyword evidence="2 3" id="KW-0694">RNA-binding</keyword>
<evidence type="ECO:0000256" key="4">
    <source>
        <dbReference type="SAM" id="MobiDB-lite"/>
    </source>
</evidence>
<evidence type="ECO:0000256" key="3">
    <source>
        <dbReference type="PROSITE-ProRule" id="PRU00176"/>
    </source>
</evidence>
<dbReference type="InterPro" id="IPR012677">
    <property type="entry name" value="Nucleotide-bd_a/b_plait_sf"/>
</dbReference>
<dbReference type="EMBL" id="JALJOS010000021">
    <property type="protein sequence ID" value="KAK9826271.1"/>
    <property type="molecule type" value="Genomic_DNA"/>
</dbReference>
<feature type="region of interest" description="Disordered" evidence="4">
    <location>
        <begin position="244"/>
        <end position="278"/>
    </location>
</feature>
<name>A0AAW1QXS9_9CHLO</name>
<dbReference type="PANTHER" id="PTHR48032">
    <property type="entry name" value="RNA-BINDING PROTEIN MUSASHI HOMOLOG RBP6"/>
    <property type="match status" value="1"/>
</dbReference>
<reference evidence="6 7" key="1">
    <citation type="journal article" date="2024" name="Nat. Commun.">
        <title>Phylogenomics reveals the evolutionary origins of lichenization in chlorophyte algae.</title>
        <authorList>
            <person name="Puginier C."/>
            <person name="Libourel C."/>
            <person name="Otte J."/>
            <person name="Skaloud P."/>
            <person name="Haon M."/>
            <person name="Grisel S."/>
            <person name="Petersen M."/>
            <person name="Berrin J.G."/>
            <person name="Delaux P.M."/>
            <person name="Dal Grande F."/>
            <person name="Keller J."/>
        </authorList>
    </citation>
    <scope>NUCLEOTIDE SEQUENCE [LARGE SCALE GENOMIC DNA]</scope>
    <source>
        <strain evidence="6 7">SAG 2145</strain>
    </source>
</reference>
<feature type="domain" description="RRM" evidence="5">
    <location>
        <begin position="41"/>
        <end position="117"/>
    </location>
</feature>
<evidence type="ECO:0000256" key="2">
    <source>
        <dbReference type="ARBA" id="ARBA00022884"/>
    </source>
</evidence>
<feature type="domain" description="RRM" evidence="5">
    <location>
        <begin position="447"/>
        <end position="525"/>
    </location>
</feature>
<feature type="region of interest" description="Disordered" evidence="4">
    <location>
        <begin position="384"/>
        <end position="406"/>
    </location>
</feature>
<dbReference type="GO" id="GO:0003729">
    <property type="term" value="F:mRNA binding"/>
    <property type="evidence" value="ECO:0007669"/>
    <property type="project" value="TreeGrafter"/>
</dbReference>
<dbReference type="PANTHER" id="PTHR48032:SF6">
    <property type="entry name" value="RNA-BINDING (RRM_RBD_RNP MOTIFS) FAMILY PROTEIN"/>
    <property type="match status" value="1"/>
</dbReference>
<gene>
    <name evidence="6" type="ORF">WJX74_004816</name>
</gene>
<accession>A0AAW1QXS9</accession>
<evidence type="ECO:0000313" key="6">
    <source>
        <dbReference type="EMBL" id="KAK9826271.1"/>
    </source>
</evidence>
<evidence type="ECO:0000259" key="5">
    <source>
        <dbReference type="PROSITE" id="PS50102"/>
    </source>
</evidence>
<dbReference type="Proteomes" id="UP001438707">
    <property type="component" value="Unassembled WGS sequence"/>
</dbReference>
<evidence type="ECO:0000313" key="7">
    <source>
        <dbReference type="Proteomes" id="UP001438707"/>
    </source>
</evidence>
<comment type="caution">
    <text evidence="6">The sequence shown here is derived from an EMBL/GenBank/DDBJ whole genome shotgun (WGS) entry which is preliminary data.</text>
</comment>
<evidence type="ECO:0000256" key="1">
    <source>
        <dbReference type="ARBA" id="ARBA00022737"/>
    </source>
</evidence>
<feature type="compositionally biased region" description="Low complexity" evidence="4">
    <location>
        <begin position="11"/>
        <end position="23"/>
    </location>
</feature>
<dbReference type="SUPFAM" id="SSF54928">
    <property type="entry name" value="RNA-binding domain, RBD"/>
    <property type="match status" value="2"/>
</dbReference>
<keyword evidence="7" id="KW-1185">Reference proteome</keyword>
<feature type="compositionally biased region" description="Low complexity" evidence="4">
    <location>
        <begin position="244"/>
        <end position="259"/>
    </location>
</feature>
<dbReference type="InterPro" id="IPR000504">
    <property type="entry name" value="RRM_dom"/>
</dbReference>
<dbReference type="AlphaFoldDB" id="A0AAW1QXS9"/>
<dbReference type="SMART" id="SM00360">
    <property type="entry name" value="RRM"/>
    <property type="match status" value="3"/>
</dbReference>
<protein>
    <recommendedName>
        <fullName evidence="5">RRM domain-containing protein</fullName>
    </recommendedName>
</protein>
<sequence length="582" mass="61244">MLVDGRQAEVASGASYESSGASGDPNPQASPSSQSGGVDQRKLVILGLPWSTVEASLLDYFGAFGQLDEAMIMRDRDTGKSRGFGFVTYAHREDALRVARQEHHVDGRRCEAKFALPRGGSNPNRQTRVFVARIPTTVSDGEFRAYFERFGPVADAYMPKDKDKTSTRGIGFVTFSSPDSVEQVTAVTHTLHGQELAIDKATPKDRGNTYLAAAAARNMPLAFLGGPYGASAASLAAMGAYGSTPPGLGSSSSASGSSPQISRAPPGSPYSGLQGVNANGSSGLLSPQQLASLQQQMGLASQAGDFSLEAAHGDGSGASGSIQALQGLPAYRGSSNGIGIALGSQLLARAQAAQAVMGGQQAGPGSHLLLGAGLDPASQVMLQRLQQQQQQQQQANHRGGTTSSPMQDMSLLGLSGGDMGMMQQMGQANTGGRSMAAEGPAEARAGPRIFIGKLNKDTSESDVRDYFTRFGYVMDVYMPRDKSNRSEHRGFGFVTFETEAAVHRVATHGNHQIKGTVIAIDSAVPRKEDTIPGLGRDEQPPGLLDNSSMEGYSQQPEGLDFSNPDISRPARHSALRQGYKPY</sequence>
<organism evidence="6 7">
    <name type="scientific">Apatococcus lobatus</name>
    <dbReference type="NCBI Taxonomy" id="904363"/>
    <lineage>
        <taxon>Eukaryota</taxon>
        <taxon>Viridiplantae</taxon>
        <taxon>Chlorophyta</taxon>
        <taxon>core chlorophytes</taxon>
        <taxon>Trebouxiophyceae</taxon>
        <taxon>Chlorellales</taxon>
        <taxon>Chlorellaceae</taxon>
        <taxon>Apatococcus</taxon>
    </lineage>
</organism>
<feature type="domain" description="RRM" evidence="5">
    <location>
        <begin position="127"/>
        <end position="203"/>
    </location>
</feature>
<feature type="region of interest" description="Disordered" evidence="4">
    <location>
        <begin position="1"/>
        <end position="37"/>
    </location>
</feature>
<feature type="compositionally biased region" description="Basic and acidic residues" evidence="4">
    <location>
        <begin position="528"/>
        <end position="539"/>
    </location>
</feature>
<dbReference type="PROSITE" id="PS50102">
    <property type="entry name" value="RRM"/>
    <property type="match status" value="3"/>
</dbReference>
<feature type="compositionally biased region" description="Polar residues" evidence="4">
    <location>
        <begin position="545"/>
        <end position="556"/>
    </location>
</feature>
<feature type="compositionally biased region" description="Polar residues" evidence="4">
    <location>
        <begin position="25"/>
        <end position="37"/>
    </location>
</feature>
<proteinExistence type="predicted"/>
<keyword evidence="1" id="KW-0677">Repeat</keyword>